<dbReference type="Pfam" id="PF14312">
    <property type="entry name" value="FG-GAP_2"/>
    <property type="match status" value="3"/>
</dbReference>
<dbReference type="Proteomes" id="UP001530400">
    <property type="component" value="Unassembled WGS sequence"/>
</dbReference>
<dbReference type="InterPro" id="IPR013517">
    <property type="entry name" value="FG-GAP"/>
</dbReference>
<sequence>MASSTSASLPKLRTPGVDIRTTSRATRSTGLESGLSWDLALEPSSPQLHTIDSWTKADVWSYDPGTHVSKAGSIYKCKALPYGLWCKVAAYEPDKNVYWGDAWAKAGDCVDLTSSSSPSFSPSVLPSNRPSTSILTASDEDAMHFFGYSVSVSGNTAVIRSSGDDNNEGSAYVFQHIDSNGWIQVAKLTASDGAVDDHFGESVSVSGSTAVIGSRSSLVNPSDSGSAYVFQYSDSNQVVKLTTSDGAESDLFGFSASVSDNTAVIGSVGDDDNGLVSGSAYVFDGW</sequence>
<dbReference type="EMBL" id="JALLPJ020000508">
    <property type="protein sequence ID" value="KAL3790175.1"/>
    <property type="molecule type" value="Genomic_DNA"/>
</dbReference>
<dbReference type="InterPro" id="IPR028994">
    <property type="entry name" value="Integrin_alpha_N"/>
</dbReference>
<evidence type="ECO:0000313" key="2">
    <source>
        <dbReference type="EMBL" id="KAL3790175.1"/>
    </source>
</evidence>
<accession>A0ABD3PQ15</accession>
<dbReference type="AlphaFoldDB" id="A0ABD3PQ15"/>
<evidence type="ECO:0000256" key="1">
    <source>
        <dbReference type="ARBA" id="ARBA00022729"/>
    </source>
</evidence>
<keyword evidence="1" id="KW-0732">Signal</keyword>
<proteinExistence type="predicted"/>
<protein>
    <submittedName>
        <fullName evidence="2">Uncharacterized protein</fullName>
    </submittedName>
</protein>
<name>A0ABD3PQ15_9STRA</name>
<dbReference type="PANTHER" id="PTHR36220">
    <property type="entry name" value="UNNAMED PRODUCT"/>
    <property type="match status" value="1"/>
</dbReference>
<reference evidence="2 3" key="1">
    <citation type="submission" date="2024-10" db="EMBL/GenBank/DDBJ databases">
        <title>Updated reference genomes for cyclostephanoid diatoms.</title>
        <authorList>
            <person name="Roberts W.R."/>
            <person name="Alverson A.J."/>
        </authorList>
    </citation>
    <scope>NUCLEOTIDE SEQUENCE [LARGE SCALE GENOMIC DNA]</scope>
    <source>
        <strain evidence="2 3">AJA010-31</strain>
    </source>
</reference>
<dbReference type="PANTHER" id="PTHR36220:SF1">
    <property type="entry name" value="GAMMA TUBULIN COMPLEX COMPONENT C-TERMINAL DOMAIN-CONTAINING PROTEIN"/>
    <property type="match status" value="1"/>
</dbReference>
<evidence type="ECO:0000313" key="3">
    <source>
        <dbReference type="Proteomes" id="UP001530400"/>
    </source>
</evidence>
<comment type="caution">
    <text evidence="2">The sequence shown here is derived from an EMBL/GenBank/DDBJ whole genome shotgun (WGS) entry which is preliminary data.</text>
</comment>
<organism evidence="2 3">
    <name type="scientific">Cyclotella atomus</name>
    <dbReference type="NCBI Taxonomy" id="382360"/>
    <lineage>
        <taxon>Eukaryota</taxon>
        <taxon>Sar</taxon>
        <taxon>Stramenopiles</taxon>
        <taxon>Ochrophyta</taxon>
        <taxon>Bacillariophyta</taxon>
        <taxon>Coscinodiscophyceae</taxon>
        <taxon>Thalassiosirophycidae</taxon>
        <taxon>Stephanodiscales</taxon>
        <taxon>Stephanodiscaceae</taxon>
        <taxon>Cyclotella</taxon>
    </lineage>
</organism>
<keyword evidence="3" id="KW-1185">Reference proteome</keyword>
<gene>
    <name evidence="2" type="ORF">ACHAWO_012957</name>
</gene>
<dbReference type="Gene3D" id="2.130.10.130">
    <property type="entry name" value="Integrin alpha, N-terminal"/>
    <property type="match status" value="1"/>
</dbReference>